<evidence type="ECO:0000313" key="2">
    <source>
        <dbReference type="EMBL" id="KAJ1169076.1"/>
    </source>
</evidence>
<dbReference type="EMBL" id="JANPWB010000007">
    <property type="protein sequence ID" value="KAJ1169076.1"/>
    <property type="molecule type" value="Genomic_DNA"/>
</dbReference>
<protein>
    <submittedName>
        <fullName evidence="2">Uncharacterized protein</fullName>
    </submittedName>
</protein>
<name>A0AAV7SYM2_PLEWA</name>
<keyword evidence="3" id="KW-1185">Reference proteome</keyword>
<sequence>MSALHYRPPLHPLSYLAPGDKGIRDCGLEDKDLNLIGNSMHPVRSTGEEGLRWRFLCQMENAYPATASISAARGPPGYRRVGVRGNHGAAERNRGAAEGDRRAVERNRRAAKGNRGAAEGNRRASKISPQKGRKGGEAPQSQELLSVYIRRRRGASGLFTDL</sequence>
<feature type="compositionally biased region" description="Basic and acidic residues" evidence="1">
    <location>
        <begin position="89"/>
        <end position="108"/>
    </location>
</feature>
<dbReference type="Proteomes" id="UP001066276">
    <property type="component" value="Chromosome 4_1"/>
</dbReference>
<accession>A0AAV7SYM2</accession>
<proteinExistence type="predicted"/>
<evidence type="ECO:0000313" key="3">
    <source>
        <dbReference type="Proteomes" id="UP001066276"/>
    </source>
</evidence>
<reference evidence="2" key="1">
    <citation type="journal article" date="2022" name="bioRxiv">
        <title>Sequencing and chromosome-scale assembly of the giantPleurodeles waltlgenome.</title>
        <authorList>
            <person name="Brown T."/>
            <person name="Elewa A."/>
            <person name="Iarovenko S."/>
            <person name="Subramanian E."/>
            <person name="Araus A.J."/>
            <person name="Petzold A."/>
            <person name="Susuki M."/>
            <person name="Suzuki K.-i.T."/>
            <person name="Hayashi T."/>
            <person name="Toyoda A."/>
            <person name="Oliveira C."/>
            <person name="Osipova E."/>
            <person name="Leigh N.D."/>
            <person name="Simon A."/>
            <person name="Yun M.H."/>
        </authorList>
    </citation>
    <scope>NUCLEOTIDE SEQUENCE</scope>
    <source>
        <strain evidence="2">20211129_DDA</strain>
        <tissue evidence="2">Liver</tissue>
    </source>
</reference>
<dbReference type="AlphaFoldDB" id="A0AAV7SYM2"/>
<organism evidence="2 3">
    <name type="scientific">Pleurodeles waltl</name>
    <name type="common">Iberian ribbed newt</name>
    <dbReference type="NCBI Taxonomy" id="8319"/>
    <lineage>
        <taxon>Eukaryota</taxon>
        <taxon>Metazoa</taxon>
        <taxon>Chordata</taxon>
        <taxon>Craniata</taxon>
        <taxon>Vertebrata</taxon>
        <taxon>Euteleostomi</taxon>
        <taxon>Amphibia</taxon>
        <taxon>Batrachia</taxon>
        <taxon>Caudata</taxon>
        <taxon>Salamandroidea</taxon>
        <taxon>Salamandridae</taxon>
        <taxon>Pleurodelinae</taxon>
        <taxon>Pleurodeles</taxon>
    </lineage>
</organism>
<gene>
    <name evidence="2" type="ORF">NDU88_000982</name>
</gene>
<feature type="region of interest" description="Disordered" evidence="1">
    <location>
        <begin position="83"/>
        <end position="144"/>
    </location>
</feature>
<comment type="caution">
    <text evidence="2">The sequence shown here is derived from an EMBL/GenBank/DDBJ whole genome shotgun (WGS) entry which is preliminary data.</text>
</comment>
<evidence type="ECO:0000256" key="1">
    <source>
        <dbReference type="SAM" id="MobiDB-lite"/>
    </source>
</evidence>